<dbReference type="AlphaFoldDB" id="A0A9W6GHA9"/>
<sequence length="297" mass="35331">MRFQTKIFILFLFSAVIIFSTINFITIYFFKEEYIKFENEFTSIYQDILKHGKNHPLPPYLKKYGDEIIIDKTYYEERFARYSKTVLIWEALFILILSFLFYKVLVLINKKETEHEEFLKFLFFVLSHKIGNFLSVMKTNIEILKLKPELRVLERIEHSCNLIDDEIKKSMEAIKKLPKISKSRQTVNLNEVLNKTVSKFVTDKKVIFTSRQLFLDINPEAFETIIFLLLDNAFRYSRSKVHIKICSNIIAIRNDFSEILKGSGIGLQIVEYLCRIHKFSLKYRAKGEHFLTILKFL</sequence>
<protein>
    <recommendedName>
        <fullName evidence="4">HAMP domain-containing histidine kinase</fullName>
    </recommendedName>
</protein>
<reference evidence="2" key="1">
    <citation type="submission" date="2022-12" db="EMBL/GenBank/DDBJ databases">
        <title>Reference genome sequencing for broad-spectrum identification of bacterial and archaeal isolates by mass spectrometry.</title>
        <authorList>
            <person name="Sekiguchi Y."/>
            <person name="Tourlousse D.M."/>
        </authorList>
    </citation>
    <scope>NUCLEOTIDE SEQUENCE</scope>
    <source>
        <strain evidence="2">TSL-P1</strain>
    </source>
</reference>
<keyword evidence="1" id="KW-0812">Transmembrane</keyword>
<dbReference type="EMBL" id="BSDX01000001">
    <property type="protein sequence ID" value="GLI54028.1"/>
    <property type="molecule type" value="Genomic_DNA"/>
</dbReference>
<feature type="transmembrane region" description="Helical" evidence="1">
    <location>
        <begin position="7"/>
        <end position="30"/>
    </location>
</feature>
<keyword evidence="1" id="KW-1133">Transmembrane helix</keyword>
<evidence type="ECO:0000313" key="3">
    <source>
        <dbReference type="Proteomes" id="UP001144297"/>
    </source>
</evidence>
<evidence type="ECO:0008006" key="4">
    <source>
        <dbReference type="Google" id="ProtNLM"/>
    </source>
</evidence>
<dbReference type="Proteomes" id="UP001144297">
    <property type="component" value="Unassembled WGS sequence"/>
</dbReference>
<comment type="caution">
    <text evidence="2">The sequence shown here is derived from an EMBL/GenBank/DDBJ whole genome shotgun (WGS) entry which is preliminary data.</text>
</comment>
<evidence type="ECO:0000313" key="2">
    <source>
        <dbReference type="EMBL" id="GLI54028.1"/>
    </source>
</evidence>
<keyword evidence="3" id="KW-1185">Reference proteome</keyword>
<evidence type="ECO:0000256" key="1">
    <source>
        <dbReference type="SAM" id="Phobius"/>
    </source>
</evidence>
<dbReference type="SUPFAM" id="SSF55874">
    <property type="entry name" value="ATPase domain of HSP90 chaperone/DNA topoisomerase II/histidine kinase"/>
    <property type="match status" value="1"/>
</dbReference>
<dbReference type="InterPro" id="IPR036890">
    <property type="entry name" value="HATPase_C_sf"/>
</dbReference>
<accession>A0A9W6GHA9</accession>
<organism evidence="2 3">
    <name type="scientific">Thermodesulfovibrio yellowstonii</name>
    <dbReference type="NCBI Taxonomy" id="28262"/>
    <lineage>
        <taxon>Bacteria</taxon>
        <taxon>Pseudomonadati</taxon>
        <taxon>Nitrospirota</taxon>
        <taxon>Thermodesulfovibrionia</taxon>
        <taxon>Thermodesulfovibrionales</taxon>
        <taxon>Thermodesulfovibrionaceae</taxon>
        <taxon>Thermodesulfovibrio</taxon>
    </lineage>
</organism>
<name>A0A9W6GHA9_9BACT</name>
<feature type="transmembrane region" description="Helical" evidence="1">
    <location>
        <begin position="86"/>
        <end position="106"/>
    </location>
</feature>
<keyword evidence="1" id="KW-0472">Membrane</keyword>
<gene>
    <name evidence="2" type="ORF">TISLANDTSLP1_17210</name>
</gene>
<proteinExistence type="predicted"/>